<evidence type="ECO:0000313" key="2">
    <source>
        <dbReference type="EMBL" id="MFC7306817.1"/>
    </source>
</evidence>
<keyword evidence="3" id="KW-1185">Reference proteome</keyword>
<protein>
    <recommendedName>
        <fullName evidence="4">Type I restriction enzyme R protein N-terminal domain-containing protein</fullName>
    </recommendedName>
</protein>
<accession>A0ABW2JND8</accession>
<dbReference type="Gene3D" id="3.90.1570.30">
    <property type="match status" value="1"/>
</dbReference>
<name>A0ABW2JND8_9ACTN</name>
<feature type="region of interest" description="Disordered" evidence="1">
    <location>
        <begin position="230"/>
        <end position="256"/>
    </location>
</feature>
<proteinExistence type="predicted"/>
<organism evidence="2 3">
    <name type="scientific">Streptomyces monticola</name>
    <dbReference type="NCBI Taxonomy" id="2666263"/>
    <lineage>
        <taxon>Bacteria</taxon>
        <taxon>Bacillati</taxon>
        <taxon>Actinomycetota</taxon>
        <taxon>Actinomycetes</taxon>
        <taxon>Kitasatosporales</taxon>
        <taxon>Streptomycetaceae</taxon>
        <taxon>Streptomyces</taxon>
    </lineage>
</organism>
<sequence length="256" mass="28006">MNDLRAALVECARKIDDYRGRRKINEDNTKATLVEVVLRALGWDTSNADEVEREYRHASRSKPADYALILADRPQHPIAVVEAKALGTNVSDYAIVSQVLSYATDTGAPCAVITNGDEWRIYNAHAAVAGPDRFYRAVRISDSGNRPGEELLRVLLLLSKDQLRAGNVQRLWEAATYDQQVSSVLSKLFDPADPLNKGLLDTLSPLLPTLSRQALEQSVARMRATFEFSPTTPIPAKPAAPAPARATRVAAADGQT</sequence>
<gene>
    <name evidence="2" type="ORF">ACFQVC_21615</name>
</gene>
<feature type="compositionally biased region" description="Pro residues" evidence="1">
    <location>
        <begin position="232"/>
        <end position="241"/>
    </location>
</feature>
<evidence type="ECO:0008006" key="4">
    <source>
        <dbReference type="Google" id="ProtNLM"/>
    </source>
</evidence>
<feature type="compositionally biased region" description="Low complexity" evidence="1">
    <location>
        <begin position="242"/>
        <end position="256"/>
    </location>
</feature>
<evidence type="ECO:0000313" key="3">
    <source>
        <dbReference type="Proteomes" id="UP001596523"/>
    </source>
</evidence>
<evidence type="ECO:0000256" key="1">
    <source>
        <dbReference type="SAM" id="MobiDB-lite"/>
    </source>
</evidence>
<reference evidence="3" key="1">
    <citation type="journal article" date="2019" name="Int. J. Syst. Evol. Microbiol.">
        <title>The Global Catalogue of Microorganisms (GCM) 10K type strain sequencing project: providing services to taxonomists for standard genome sequencing and annotation.</title>
        <authorList>
            <consortium name="The Broad Institute Genomics Platform"/>
            <consortium name="The Broad Institute Genome Sequencing Center for Infectious Disease"/>
            <person name="Wu L."/>
            <person name="Ma J."/>
        </authorList>
    </citation>
    <scope>NUCLEOTIDE SEQUENCE [LARGE SCALE GENOMIC DNA]</scope>
    <source>
        <strain evidence="3">SYNS20</strain>
    </source>
</reference>
<dbReference type="EMBL" id="JBHTCF010000009">
    <property type="protein sequence ID" value="MFC7306817.1"/>
    <property type="molecule type" value="Genomic_DNA"/>
</dbReference>
<dbReference type="RefSeq" id="WP_381832588.1">
    <property type="nucleotide sequence ID" value="NZ_JBHTCF010000009.1"/>
</dbReference>
<dbReference type="Proteomes" id="UP001596523">
    <property type="component" value="Unassembled WGS sequence"/>
</dbReference>
<comment type="caution">
    <text evidence="2">The sequence shown here is derived from an EMBL/GenBank/DDBJ whole genome shotgun (WGS) entry which is preliminary data.</text>
</comment>